<evidence type="ECO:0000313" key="3">
    <source>
        <dbReference type="Proteomes" id="UP001497623"/>
    </source>
</evidence>
<sequence length="164" mass="17788">MAAKESTRGMGMTWMWVMVYTSLAIIIPQAAAQLDNQDQTVGVYLESGMVQGARGFAEDIVNNAVADANAVMTKGSIAVQFLNSWNETMSEDLTAILSMANCDVTHEWAPAIAEMGKVHIAITETGCPRIQFPTALSAPMATGQGDFIQLFTDLRIKNTIPWDD</sequence>
<feature type="non-terminal residue" evidence="2">
    <location>
        <position position="164"/>
    </location>
</feature>
<accession>A0AAV2RQR0</accession>
<evidence type="ECO:0000313" key="2">
    <source>
        <dbReference type="EMBL" id="CAL4132221.1"/>
    </source>
</evidence>
<dbReference type="AlphaFoldDB" id="A0AAV2RQR0"/>
<keyword evidence="3" id="KW-1185">Reference proteome</keyword>
<keyword evidence="1" id="KW-0732">Signal</keyword>
<protein>
    <submittedName>
        <fullName evidence="2">Uncharacterized protein</fullName>
    </submittedName>
</protein>
<feature type="chain" id="PRO_5043898356" evidence="1">
    <location>
        <begin position="33"/>
        <end position="164"/>
    </location>
</feature>
<reference evidence="2 3" key="1">
    <citation type="submission" date="2024-05" db="EMBL/GenBank/DDBJ databases">
        <authorList>
            <person name="Wallberg A."/>
        </authorList>
    </citation>
    <scope>NUCLEOTIDE SEQUENCE [LARGE SCALE GENOMIC DNA]</scope>
</reference>
<proteinExistence type="predicted"/>
<dbReference type="EMBL" id="CAXKWB010027702">
    <property type="protein sequence ID" value="CAL4132221.1"/>
    <property type="molecule type" value="Genomic_DNA"/>
</dbReference>
<comment type="caution">
    <text evidence="2">The sequence shown here is derived from an EMBL/GenBank/DDBJ whole genome shotgun (WGS) entry which is preliminary data.</text>
</comment>
<dbReference type="Proteomes" id="UP001497623">
    <property type="component" value="Unassembled WGS sequence"/>
</dbReference>
<gene>
    <name evidence="2" type="ORF">MNOR_LOCUS26969</name>
</gene>
<organism evidence="2 3">
    <name type="scientific">Meganyctiphanes norvegica</name>
    <name type="common">Northern krill</name>
    <name type="synonym">Thysanopoda norvegica</name>
    <dbReference type="NCBI Taxonomy" id="48144"/>
    <lineage>
        <taxon>Eukaryota</taxon>
        <taxon>Metazoa</taxon>
        <taxon>Ecdysozoa</taxon>
        <taxon>Arthropoda</taxon>
        <taxon>Crustacea</taxon>
        <taxon>Multicrustacea</taxon>
        <taxon>Malacostraca</taxon>
        <taxon>Eumalacostraca</taxon>
        <taxon>Eucarida</taxon>
        <taxon>Euphausiacea</taxon>
        <taxon>Euphausiidae</taxon>
        <taxon>Meganyctiphanes</taxon>
    </lineage>
</organism>
<feature type="signal peptide" evidence="1">
    <location>
        <begin position="1"/>
        <end position="32"/>
    </location>
</feature>
<name>A0AAV2RQR0_MEGNR</name>
<evidence type="ECO:0000256" key="1">
    <source>
        <dbReference type="SAM" id="SignalP"/>
    </source>
</evidence>